<organism evidence="2 3">
    <name type="scientific">Nocardioides albertanoniae</name>
    <dbReference type="NCBI Taxonomy" id="1175486"/>
    <lineage>
        <taxon>Bacteria</taxon>
        <taxon>Bacillati</taxon>
        <taxon>Actinomycetota</taxon>
        <taxon>Actinomycetes</taxon>
        <taxon>Propionibacteriales</taxon>
        <taxon>Nocardioidaceae</taxon>
        <taxon>Nocardioides</taxon>
    </lineage>
</organism>
<evidence type="ECO:0000313" key="3">
    <source>
        <dbReference type="Proteomes" id="UP000320209"/>
    </source>
</evidence>
<feature type="domain" description="GmrSD restriction endonucleases N-terminal" evidence="1">
    <location>
        <begin position="13"/>
        <end position="235"/>
    </location>
</feature>
<comment type="caution">
    <text evidence="2">The sequence shown here is derived from an EMBL/GenBank/DDBJ whole genome shotgun (WGS) entry which is preliminary data.</text>
</comment>
<proteinExistence type="predicted"/>
<evidence type="ECO:0000259" key="1">
    <source>
        <dbReference type="Pfam" id="PF03235"/>
    </source>
</evidence>
<sequence>MAKRTIIDDPDLLEILEGISKGEVALPNFQRDFDWSDSDIRALLATVLNGWPMGSLLLVEGNPENQNFYSPRRFEFAPELVGVPNMIVLDGQQRLTSLYAALYDQSDSVHAVSLGQKLQWGDIDSVDGALRTFKRSVWDRHYATPKEQFEGGYLPVSALRSSTRFFDWRDAAAPDEAVTKQLTEMYREHLSGLYRYRMPALYIAKGTHPAAVARIFERVNKTGQQLGAFDLMVAKSFTPEFNLRVKWEEARNFHPELGRFYGDDGLAPLQVITLRAHEDVRASAVLTLTPSIIHDLWDSAVEALAKAVRFSFHELGVLKQEFLPYNSLMVVLAAHIWSREIDHAEVLKMKRWFWTSCLTSRYAVGSNTVAQADYKQLSHQGDAFAGSSINLDWTVFRDATKQSAGAIHRAWLCTLGASVEQSRQDADVVLPTPRSLIPRGSSDKSTVAPPHLLTLSFVLASEHSEDLARQFLSRDEIEAASGDLATSLDEFLRARLNRAAEFIASECQLPVRVVSDLEDELTGRGD</sequence>
<dbReference type="OrthoDB" id="9798761at2"/>
<dbReference type="Pfam" id="PF03235">
    <property type="entry name" value="GmrSD_N"/>
    <property type="match status" value="1"/>
</dbReference>
<gene>
    <name evidence="2" type="ORF">FB381_4314</name>
</gene>
<dbReference type="InterPro" id="IPR004919">
    <property type="entry name" value="GmrSD_N"/>
</dbReference>
<dbReference type="PANTHER" id="PTHR37292:SF2">
    <property type="entry name" value="DUF262 DOMAIN-CONTAINING PROTEIN"/>
    <property type="match status" value="1"/>
</dbReference>
<dbReference type="RefSeq" id="WP_141782158.1">
    <property type="nucleotide sequence ID" value="NZ_VFOV01000001.1"/>
</dbReference>
<dbReference type="PANTHER" id="PTHR37292">
    <property type="entry name" value="VNG6097C"/>
    <property type="match status" value="1"/>
</dbReference>
<accession>A0A543ACT1</accession>
<evidence type="ECO:0000313" key="2">
    <source>
        <dbReference type="EMBL" id="TQL70384.1"/>
    </source>
</evidence>
<keyword evidence="3" id="KW-1185">Reference proteome</keyword>
<dbReference type="AlphaFoldDB" id="A0A543ACT1"/>
<reference evidence="2 3" key="1">
    <citation type="submission" date="2019-06" db="EMBL/GenBank/DDBJ databases">
        <title>Sequencing the genomes of 1000 actinobacteria strains.</title>
        <authorList>
            <person name="Klenk H.-P."/>
        </authorList>
    </citation>
    <scope>NUCLEOTIDE SEQUENCE [LARGE SCALE GENOMIC DNA]</scope>
    <source>
        <strain evidence="2 3">DSM 25218</strain>
    </source>
</reference>
<name>A0A543ACT1_9ACTN</name>
<dbReference type="Proteomes" id="UP000320209">
    <property type="component" value="Unassembled WGS sequence"/>
</dbReference>
<protein>
    <submittedName>
        <fullName evidence="2">Uncharacterized protein DUF262</fullName>
    </submittedName>
</protein>
<dbReference type="EMBL" id="VFOV01000001">
    <property type="protein sequence ID" value="TQL70384.1"/>
    <property type="molecule type" value="Genomic_DNA"/>
</dbReference>